<accession>A0AAV4W6A6</accession>
<evidence type="ECO:0000313" key="1">
    <source>
        <dbReference type="EMBL" id="GIY77389.1"/>
    </source>
</evidence>
<evidence type="ECO:0000313" key="2">
    <source>
        <dbReference type="Proteomes" id="UP001054945"/>
    </source>
</evidence>
<dbReference type="AlphaFoldDB" id="A0AAV4W6A6"/>
<proteinExistence type="predicted"/>
<comment type="caution">
    <text evidence="1">The sequence shown here is derived from an EMBL/GenBank/DDBJ whole genome shotgun (WGS) entry which is preliminary data.</text>
</comment>
<dbReference type="Proteomes" id="UP001054945">
    <property type="component" value="Unassembled WGS sequence"/>
</dbReference>
<organism evidence="1 2">
    <name type="scientific">Caerostris extrusa</name>
    <name type="common">Bark spider</name>
    <name type="synonym">Caerostris bankana</name>
    <dbReference type="NCBI Taxonomy" id="172846"/>
    <lineage>
        <taxon>Eukaryota</taxon>
        <taxon>Metazoa</taxon>
        <taxon>Ecdysozoa</taxon>
        <taxon>Arthropoda</taxon>
        <taxon>Chelicerata</taxon>
        <taxon>Arachnida</taxon>
        <taxon>Araneae</taxon>
        <taxon>Araneomorphae</taxon>
        <taxon>Entelegynae</taxon>
        <taxon>Araneoidea</taxon>
        <taxon>Araneidae</taxon>
        <taxon>Caerostris</taxon>
    </lineage>
</organism>
<dbReference type="EMBL" id="BPLR01015616">
    <property type="protein sequence ID" value="GIY77389.1"/>
    <property type="molecule type" value="Genomic_DNA"/>
</dbReference>
<keyword evidence="2" id="KW-1185">Reference proteome</keyword>
<name>A0AAV4W6A6_CAEEX</name>
<reference evidence="1 2" key="1">
    <citation type="submission" date="2021-06" db="EMBL/GenBank/DDBJ databases">
        <title>Caerostris extrusa draft genome.</title>
        <authorList>
            <person name="Kono N."/>
            <person name="Arakawa K."/>
        </authorList>
    </citation>
    <scope>NUCLEOTIDE SEQUENCE [LARGE SCALE GENOMIC DNA]</scope>
</reference>
<sequence length="100" mass="11784">MPFITGRSGSRYKWYRVIRMTCSVSKRPGSFVLLRQPLFVFRIPSILCILRRNATPDGMHAENLYNFFGNLHRVLGDNAGKEMERAWKLHSRIQKKRIVF</sequence>
<gene>
    <name evidence="1" type="ORF">CEXT_506721</name>
</gene>
<protein>
    <submittedName>
        <fullName evidence="1">Uncharacterized protein</fullName>
    </submittedName>
</protein>